<evidence type="ECO:0000313" key="2">
    <source>
        <dbReference type="EMBL" id="GMF31722.1"/>
    </source>
</evidence>
<protein>
    <submittedName>
        <fullName evidence="2">Unnamed protein product</fullName>
    </submittedName>
</protein>
<reference evidence="2" key="1">
    <citation type="submission" date="2023-04" db="EMBL/GenBank/DDBJ databases">
        <title>Phytophthora lilii NBRC 32176.</title>
        <authorList>
            <person name="Ichikawa N."/>
            <person name="Sato H."/>
            <person name="Tonouchi N."/>
        </authorList>
    </citation>
    <scope>NUCLEOTIDE SEQUENCE</scope>
    <source>
        <strain evidence="2">NBRC 32176</strain>
    </source>
</reference>
<gene>
    <name evidence="2" type="ORF">Plil01_001356600</name>
</gene>
<comment type="caution">
    <text evidence="2">The sequence shown here is derived from an EMBL/GenBank/DDBJ whole genome shotgun (WGS) entry which is preliminary data.</text>
</comment>
<dbReference type="AlphaFoldDB" id="A0A9W6UFM8"/>
<dbReference type="EMBL" id="BSXW01000928">
    <property type="protein sequence ID" value="GMF31722.1"/>
    <property type="molecule type" value="Genomic_DNA"/>
</dbReference>
<keyword evidence="1" id="KW-0175">Coiled coil</keyword>
<dbReference type="Proteomes" id="UP001165083">
    <property type="component" value="Unassembled WGS sequence"/>
</dbReference>
<name>A0A9W6UFM8_9STRA</name>
<accession>A0A9W6UFM8</accession>
<proteinExistence type="predicted"/>
<evidence type="ECO:0000313" key="3">
    <source>
        <dbReference type="Proteomes" id="UP001165083"/>
    </source>
</evidence>
<evidence type="ECO:0000256" key="1">
    <source>
        <dbReference type="SAM" id="Coils"/>
    </source>
</evidence>
<keyword evidence="3" id="KW-1185">Reference proteome</keyword>
<organism evidence="2 3">
    <name type="scientific">Phytophthora lilii</name>
    <dbReference type="NCBI Taxonomy" id="2077276"/>
    <lineage>
        <taxon>Eukaryota</taxon>
        <taxon>Sar</taxon>
        <taxon>Stramenopiles</taxon>
        <taxon>Oomycota</taxon>
        <taxon>Peronosporomycetes</taxon>
        <taxon>Peronosporales</taxon>
        <taxon>Peronosporaceae</taxon>
        <taxon>Phytophthora</taxon>
    </lineage>
</organism>
<feature type="coiled-coil region" evidence="1">
    <location>
        <begin position="45"/>
        <end position="90"/>
    </location>
</feature>
<sequence length="122" mass="14206">MPEAENKDLKAKDKSQDMVIEDQQKLIVRMQKDIRTQNLVIKHHRQFINENLSEKNRRLEGTNKKLSEEIKGLEGTNREQQDEIAVLKQTATNQGVLITKMMSDHEFVLHVARRQMKGALKT</sequence>